<reference evidence="4" key="1">
    <citation type="journal article" date="2013" name="Nat. Genet.">
        <title>The duck genome and transcriptome provide insight into an avian influenza virus reservoir species.</title>
        <authorList>
            <person name="Huang Y."/>
            <person name="Li Y."/>
            <person name="Burt D.W."/>
            <person name="Chen H."/>
            <person name="Zhang Y."/>
            <person name="Qian W."/>
            <person name="Kim H."/>
            <person name="Gan S."/>
            <person name="Zhao Y."/>
            <person name="Li J."/>
            <person name="Yi K."/>
            <person name="Feng H."/>
            <person name="Zhu P."/>
            <person name="Li B."/>
            <person name="Liu Q."/>
            <person name="Fairley S."/>
            <person name="Magor K.E."/>
            <person name="Du Z."/>
            <person name="Hu X."/>
            <person name="Goodman L."/>
            <person name="Tafer H."/>
            <person name="Vignal A."/>
            <person name="Lee T."/>
            <person name="Kim K.W."/>
            <person name="Sheng Z."/>
            <person name="An Y."/>
            <person name="Searle S."/>
            <person name="Herrero J."/>
            <person name="Groenen M.A."/>
            <person name="Crooijmans R.P."/>
            <person name="Faraut T."/>
            <person name="Cai Q."/>
            <person name="Webster R.G."/>
            <person name="Aldridge J.R."/>
            <person name="Warren W.C."/>
            <person name="Bartschat S."/>
            <person name="Kehr S."/>
            <person name="Marz M."/>
            <person name="Stadler P.F."/>
            <person name="Smith J."/>
            <person name="Kraus R.H."/>
            <person name="Zhao Y."/>
            <person name="Ren L."/>
            <person name="Fei J."/>
            <person name="Morisson M."/>
            <person name="Kaiser P."/>
            <person name="Griffin D.K."/>
            <person name="Rao M."/>
            <person name="Pitel F."/>
            <person name="Wang J."/>
            <person name="Li N."/>
        </authorList>
    </citation>
    <scope>NUCLEOTIDE SEQUENCE [LARGE SCALE GENOMIC DNA]</scope>
</reference>
<feature type="region of interest" description="Disordered" evidence="1">
    <location>
        <begin position="21"/>
        <end position="58"/>
    </location>
</feature>
<dbReference type="EMBL" id="KB743562">
    <property type="protein sequence ID" value="EOA98035.1"/>
    <property type="molecule type" value="Genomic_DNA"/>
</dbReference>
<protein>
    <submittedName>
        <fullName evidence="3">Uncharacterized protein</fullName>
    </submittedName>
</protein>
<evidence type="ECO:0000256" key="1">
    <source>
        <dbReference type="SAM" id="MobiDB-lite"/>
    </source>
</evidence>
<evidence type="ECO:0000313" key="4">
    <source>
        <dbReference type="Proteomes" id="UP000296049"/>
    </source>
</evidence>
<feature type="compositionally biased region" description="Polar residues" evidence="1">
    <location>
        <begin position="42"/>
        <end position="58"/>
    </location>
</feature>
<dbReference type="Proteomes" id="UP000296049">
    <property type="component" value="Unassembled WGS sequence"/>
</dbReference>
<keyword evidence="4" id="KW-1185">Reference proteome</keyword>
<feature type="compositionally biased region" description="Polar residues" evidence="1">
    <location>
        <begin position="345"/>
        <end position="361"/>
    </location>
</feature>
<accession>R0JL53</accession>
<feature type="chain" id="PRO_5004343525" evidence="2">
    <location>
        <begin position="22"/>
        <end position="467"/>
    </location>
</feature>
<gene>
    <name evidence="3" type="ORF">Anapl_06094</name>
</gene>
<feature type="region of interest" description="Disordered" evidence="1">
    <location>
        <begin position="244"/>
        <end position="268"/>
    </location>
</feature>
<feature type="region of interest" description="Disordered" evidence="1">
    <location>
        <begin position="283"/>
        <end position="388"/>
    </location>
</feature>
<feature type="compositionally biased region" description="Polar residues" evidence="1">
    <location>
        <begin position="21"/>
        <end position="34"/>
    </location>
</feature>
<evidence type="ECO:0000313" key="3">
    <source>
        <dbReference type="EMBL" id="EOA98035.1"/>
    </source>
</evidence>
<proteinExistence type="predicted"/>
<keyword evidence="2" id="KW-0732">Signal</keyword>
<feature type="signal peptide" evidence="2">
    <location>
        <begin position="1"/>
        <end position="21"/>
    </location>
</feature>
<dbReference type="AlphaFoldDB" id="R0JL53"/>
<name>R0JL53_ANAPL</name>
<evidence type="ECO:0000256" key="2">
    <source>
        <dbReference type="SAM" id="SignalP"/>
    </source>
</evidence>
<organism evidence="3 4">
    <name type="scientific">Anas platyrhynchos</name>
    <name type="common">Mallard</name>
    <name type="synonym">Anas boschas</name>
    <dbReference type="NCBI Taxonomy" id="8839"/>
    <lineage>
        <taxon>Eukaryota</taxon>
        <taxon>Metazoa</taxon>
        <taxon>Chordata</taxon>
        <taxon>Craniata</taxon>
        <taxon>Vertebrata</taxon>
        <taxon>Euteleostomi</taxon>
        <taxon>Archelosauria</taxon>
        <taxon>Archosauria</taxon>
        <taxon>Dinosauria</taxon>
        <taxon>Saurischia</taxon>
        <taxon>Theropoda</taxon>
        <taxon>Coelurosauria</taxon>
        <taxon>Aves</taxon>
        <taxon>Neognathae</taxon>
        <taxon>Galloanserae</taxon>
        <taxon>Anseriformes</taxon>
        <taxon>Anatidae</taxon>
        <taxon>Anatinae</taxon>
        <taxon>Anas</taxon>
    </lineage>
</organism>
<sequence length="467" mass="50582">MLIPQIFTIYLLSLTCTSVNSEQQPCDPSTQQSKAVFGYGHHNSNSPSELANNPTPKSKNSCAHVIYELRTSLKQGIWKFSARSNSPHVALPQLALMASNIKSMCVPEVFNYPGSPLPTAKIINTVTSSRSSDGSVTARSMLKTAFFGQILPPRCTLQSSPKRDTLNSGSVLALLPWPRATSILPLPLSEGLECFVFTPGSSQLKQLRPRAWIITPPTAPQNFQNFPSTEFLQKNKNMLGHYPPSSTAGATGGERAQAKGLLNPRAESRLPRFTLLPTLPEMKAPGSMGQLPSNPKAKHQQTGKTELGKGRMCRGGEFSLLSRIRPTVSPPFTSRHPRDPILSHQRISVPQRAPSSPQGTPTPKGRDPSVAAAKQLSPQRSTRNAYPAAPAAALGMPVPSAPRHWKCLFPPGREALEGLSTACSAGNSCPLLHVAPFGLQPRLLVQMSSPGRPPVEDHRVFMHLHRL</sequence>